<dbReference type="EMBL" id="LFYR01000025">
    <property type="protein sequence ID" value="KMZ76432.1"/>
    <property type="molecule type" value="Genomic_DNA"/>
</dbReference>
<keyword evidence="2" id="KW-0378">Hydrolase</keyword>
<evidence type="ECO:0000256" key="2">
    <source>
        <dbReference type="ARBA" id="ARBA00022801"/>
    </source>
</evidence>
<dbReference type="Pfam" id="PF01095">
    <property type="entry name" value="Pectinesterase"/>
    <property type="match status" value="1"/>
</dbReference>
<keyword evidence="6" id="KW-1185">Reference proteome</keyword>
<gene>
    <name evidence="5" type="ORF">ZOSMA_101G00160</name>
</gene>
<dbReference type="GO" id="GO:0030599">
    <property type="term" value="F:pectinesterase activity"/>
    <property type="evidence" value="ECO:0007669"/>
    <property type="project" value="InterPro"/>
</dbReference>
<protein>
    <submittedName>
        <fullName evidence="5">Pectin methylesterase, family CE8</fullName>
    </submittedName>
</protein>
<organism evidence="5 6">
    <name type="scientific">Zostera marina</name>
    <name type="common">Eelgrass</name>
    <dbReference type="NCBI Taxonomy" id="29655"/>
    <lineage>
        <taxon>Eukaryota</taxon>
        <taxon>Viridiplantae</taxon>
        <taxon>Streptophyta</taxon>
        <taxon>Embryophyta</taxon>
        <taxon>Tracheophyta</taxon>
        <taxon>Spermatophyta</taxon>
        <taxon>Magnoliopsida</taxon>
        <taxon>Liliopsida</taxon>
        <taxon>Zosteraceae</taxon>
        <taxon>Zostera</taxon>
    </lineage>
</organism>
<dbReference type="PANTHER" id="PTHR31707">
    <property type="entry name" value="PECTINESTERASE"/>
    <property type="match status" value="1"/>
</dbReference>
<dbReference type="UniPathway" id="UPA00545">
    <property type="reaction ID" value="UER00823"/>
</dbReference>
<comment type="pathway">
    <text evidence="1">Glycan metabolism; pectin degradation; 2-dehydro-3-deoxy-D-gluconate from pectin: step 1/5.</text>
</comment>
<dbReference type="OrthoDB" id="687918at2759"/>
<dbReference type="InterPro" id="IPR000070">
    <property type="entry name" value="Pectinesterase_cat"/>
</dbReference>
<dbReference type="GO" id="GO:0045490">
    <property type="term" value="P:pectin catabolic process"/>
    <property type="evidence" value="ECO:0007669"/>
    <property type="project" value="UniProtKB-UniPathway"/>
</dbReference>
<dbReference type="GO" id="GO:0042545">
    <property type="term" value="P:cell wall modification"/>
    <property type="evidence" value="ECO:0007669"/>
    <property type="project" value="InterPro"/>
</dbReference>
<dbReference type="STRING" id="29655.A0A0K9Q6C7"/>
<comment type="caution">
    <text evidence="5">The sequence shown here is derived from an EMBL/GenBank/DDBJ whole genome shotgun (WGS) entry which is preliminary data.</text>
</comment>
<reference evidence="6" key="1">
    <citation type="journal article" date="2016" name="Nature">
        <title>The genome of the seagrass Zostera marina reveals angiosperm adaptation to the sea.</title>
        <authorList>
            <person name="Olsen J.L."/>
            <person name="Rouze P."/>
            <person name="Verhelst B."/>
            <person name="Lin Y.-C."/>
            <person name="Bayer T."/>
            <person name="Collen J."/>
            <person name="Dattolo E."/>
            <person name="De Paoli E."/>
            <person name="Dittami S."/>
            <person name="Maumus F."/>
            <person name="Michel G."/>
            <person name="Kersting A."/>
            <person name="Lauritano C."/>
            <person name="Lohaus R."/>
            <person name="Toepel M."/>
            <person name="Tonon T."/>
            <person name="Vanneste K."/>
            <person name="Amirebrahimi M."/>
            <person name="Brakel J."/>
            <person name="Bostroem C."/>
            <person name="Chovatia M."/>
            <person name="Grimwood J."/>
            <person name="Jenkins J.W."/>
            <person name="Jueterbock A."/>
            <person name="Mraz A."/>
            <person name="Stam W.T."/>
            <person name="Tice H."/>
            <person name="Bornberg-Bauer E."/>
            <person name="Green P.J."/>
            <person name="Pearson G.A."/>
            <person name="Procaccini G."/>
            <person name="Duarte C.M."/>
            <person name="Schmutz J."/>
            <person name="Reusch T.B.H."/>
            <person name="Van de Peer Y."/>
        </authorList>
    </citation>
    <scope>NUCLEOTIDE SEQUENCE [LARGE SCALE GENOMIC DNA]</scope>
    <source>
        <strain evidence="6">cv. Finnish</strain>
    </source>
</reference>
<accession>A0A0K9Q6C7</accession>
<sequence length="80" mass="9656">MKEINTQQEIKFRQWQNEFCKILSSKEFLPVHRTVKSYLGRPWKKYARTVYLQSYISGTVDPEGWMPWRGSFALETLYYA</sequence>
<dbReference type="InterPro" id="IPR011050">
    <property type="entry name" value="Pectin_lyase_fold/virulence"/>
</dbReference>
<dbReference type="Gene3D" id="2.160.20.10">
    <property type="entry name" value="Single-stranded right-handed beta-helix, Pectin lyase-like"/>
    <property type="match status" value="1"/>
</dbReference>
<keyword evidence="3" id="KW-0063">Aspartyl esterase</keyword>
<evidence type="ECO:0000256" key="1">
    <source>
        <dbReference type="ARBA" id="ARBA00005184"/>
    </source>
</evidence>
<name>A0A0K9Q6C7_ZOSMR</name>
<dbReference type="SUPFAM" id="SSF51126">
    <property type="entry name" value="Pectin lyase-like"/>
    <property type="match status" value="1"/>
</dbReference>
<evidence type="ECO:0000313" key="5">
    <source>
        <dbReference type="EMBL" id="KMZ76432.1"/>
    </source>
</evidence>
<dbReference type="AlphaFoldDB" id="A0A0K9Q6C7"/>
<dbReference type="InterPro" id="IPR012334">
    <property type="entry name" value="Pectin_lyas_fold"/>
</dbReference>
<dbReference type="Proteomes" id="UP000036987">
    <property type="component" value="Unassembled WGS sequence"/>
</dbReference>
<proteinExistence type="predicted"/>
<evidence type="ECO:0000259" key="4">
    <source>
        <dbReference type="Pfam" id="PF01095"/>
    </source>
</evidence>
<evidence type="ECO:0000313" key="6">
    <source>
        <dbReference type="Proteomes" id="UP000036987"/>
    </source>
</evidence>
<evidence type="ECO:0000256" key="3">
    <source>
        <dbReference type="ARBA" id="ARBA00023085"/>
    </source>
</evidence>
<feature type="domain" description="Pectinesterase catalytic" evidence="4">
    <location>
        <begin position="19"/>
        <end position="80"/>
    </location>
</feature>